<feature type="region of interest" description="Disordered" evidence="1">
    <location>
        <begin position="152"/>
        <end position="184"/>
    </location>
</feature>
<dbReference type="Pfam" id="PF10539">
    <property type="entry name" value="Dev_Cell_Death"/>
    <property type="match status" value="1"/>
</dbReference>
<accession>A0A9Q1GW94</accession>
<dbReference type="PANTHER" id="PTHR46444:SF19">
    <property type="entry name" value="OS02G0745600 PROTEIN"/>
    <property type="match status" value="1"/>
</dbReference>
<gene>
    <name evidence="3" type="ORF">Cgig2_024311</name>
</gene>
<sequence>MKASNESTISAFTDSSILSQNGHSNVKTTSAPAFSFNRDNVEKARMDTGDPIAGYIFMCNSKTKPDCFIYRVFGLPASRMAIVEKIMPNTKLFLFDFDVKLLYGLYVADSIGKLAIEPFAFEGRFPAQSKKRKEEKKRSLALQQGRVWHQFKPRKKKRKARNHFHGSRDLEKEDEEEEDGKLKGERSRSTYMVFWSLGFALKQTESRRKE</sequence>
<dbReference type="SMART" id="SM00767">
    <property type="entry name" value="DCD"/>
    <property type="match status" value="1"/>
</dbReference>
<protein>
    <recommendedName>
        <fullName evidence="2">DCD domain-containing protein</fullName>
    </recommendedName>
</protein>
<dbReference type="EMBL" id="JAKOGI010001421">
    <property type="protein sequence ID" value="KAJ8425708.1"/>
    <property type="molecule type" value="Genomic_DNA"/>
</dbReference>
<dbReference type="PROSITE" id="PS51222">
    <property type="entry name" value="DCD"/>
    <property type="match status" value="1"/>
</dbReference>
<evidence type="ECO:0000259" key="2">
    <source>
        <dbReference type="PROSITE" id="PS51222"/>
    </source>
</evidence>
<evidence type="ECO:0000256" key="1">
    <source>
        <dbReference type="SAM" id="MobiDB-lite"/>
    </source>
</evidence>
<dbReference type="OrthoDB" id="1920894at2759"/>
<keyword evidence="4" id="KW-1185">Reference proteome</keyword>
<dbReference type="PANTHER" id="PTHR46444">
    <property type="entry name" value="DCD (DEVELOPMENT AND CELL DEATH) DOMAIN PROTEIN-RELATED"/>
    <property type="match status" value="1"/>
</dbReference>
<dbReference type="AlphaFoldDB" id="A0A9Q1GW94"/>
<feature type="domain" description="DCD" evidence="2">
    <location>
        <begin position="50"/>
        <end position="176"/>
    </location>
</feature>
<evidence type="ECO:0000313" key="3">
    <source>
        <dbReference type="EMBL" id="KAJ8425708.1"/>
    </source>
</evidence>
<proteinExistence type="predicted"/>
<name>A0A9Q1GW94_9CARY</name>
<dbReference type="InterPro" id="IPR013989">
    <property type="entry name" value="Dev_and_cell_death_domain"/>
</dbReference>
<reference evidence="3" key="1">
    <citation type="submission" date="2022-04" db="EMBL/GenBank/DDBJ databases">
        <title>Carnegiea gigantea Genome sequencing and assembly v2.</title>
        <authorList>
            <person name="Copetti D."/>
            <person name="Sanderson M.J."/>
            <person name="Burquez A."/>
            <person name="Wojciechowski M.F."/>
        </authorList>
    </citation>
    <scope>NUCLEOTIDE SEQUENCE</scope>
    <source>
        <strain evidence="3">SGP5-SGP5p</strain>
        <tissue evidence="3">Aerial part</tissue>
    </source>
</reference>
<comment type="caution">
    <text evidence="3">The sequence shown here is derived from an EMBL/GenBank/DDBJ whole genome shotgun (WGS) entry which is preliminary data.</text>
</comment>
<evidence type="ECO:0000313" key="4">
    <source>
        <dbReference type="Proteomes" id="UP001153076"/>
    </source>
</evidence>
<feature type="compositionally biased region" description="Basic residues" evidence="1">
    <location>
        <begin position="152"/>
        <end position="165"/>
    </location>
</feature>
<dbReference type="Proteomes" id="UP001153076">
    <property type="component" value="Unassembled WGS sequence"/>
</dbReference>
<organism evidence="3 4">
    <name type="scientific">Carnegiea gigantea</name>
    <dbReference type="NCBI Taxonomy" id="171969"/>
    <lineage>
        <taxon>Eukaryota</taxon>
        <taxon>Viridiplantae</taxon>
        <taxon>Streptophyta</taxon>
        <taxon>Embryophyta</taxon>
        <taxon>Tracheophyta</taxon>
        <taxon>Spermatophyta</taxon>
        <taxon>Magnoliopsida</taxon>
        <taxon>eudicotyledons</taxon>
        <taxon>Gunneridae</taxon>
        <taxon>Pentapetalae</taxon>
        <taxon>Caryophyllales</taxon>
        <taxon>Cactineae</taxon>
        <taxon>Cactaceae</taxon>
        <taxon>Cactoideae</taxon>
        <taxon>Echinocereeae</taxon>
        <taxon>Carnegiea</taxon>
    </lineage>
</organism>